<accession>A0A2U9P1C5</accession>
<evidence type="ECO:0000313" key="2">
    <source>
        <dbReference type="Proteomes" id="UP000247634"/>
    </source>
</evidence>
<protein>
    <submittedName>
        <fullName evidence="1">Uncharacterized protein</fullName>
    </submittedName>
</protein>
<dbReference type="OrthoDB" id="3775567at2"/>
<dbReference type="RefSeq" id="WP_110627984.1">
    <property type="nucleotide sequence ID" value="NZ_CP029788.1"/>
</dbReference>
<sequence length="219" mass="23561">MVSRQRILLAALAAAGVVAGVVVGWSGLDTVNGCGLPANRWPSESTRDWVENADVVVVGRAVRERESGREKLAVGAYRYDVRRTVTLVRESVLFESRLRGHPAVGDSVDVAAPGWKEPRSGGVLVPQVTGDAPRIEVGHVYVLALRRDGDAWRGIGEGGVVPFDGHVVGQGEWCGQTVTTDDFAEGERFGRHEDDSLEKVTLGEGVQAVERELRRAGRG</sequence>
<gene>
    <name evidence="1" type="ORF">DMT42_12515</name>
</gene>
<dbReference type="AlphaFoldDB" id="A0A2U9P1C5"/>
<organism evidence="1 2">
    <name type="scientific">Streptomyces actuosus</name>
    <dbReference type="NCBI Taxonomy" id="1885"/>
    <lineage>
        <taxon>Bacteria</taxon>
        <taxon>Bacillati</taxon>
        <taxon>Actinomycetota</taxon>
        <taxon>Actinomycetes</taxon>
        <taxon>Kitasatosporales</taxon>
        <taxon>Streptomycetaceae</taxon>
        <taxon>Streptomyces</taxon>
    </lineage>
</organism>
<reference evidence="1 2" key="1">
    <citation type="submission" date="2018-06" db="EMBL/GenBank/DDBJ databases">
        <title>The complete genome sequence of a nosiheptide producer Streptomyces actuosus ATCC 25421: deducing the ability of producing a new class III lantibiotics.</title>
        <authorList>
            <person name="Liu W."/>
            <person name="Sun F."/>
            <person name="Hu Y."/>
        </authorList>
    </citation>
    <scope>NUCLEOTIDE SEQUENCE [LARGE SCALE GENOMIC DNA]</scope>
    <source>
        <strain evidence="1 2">ATCC 25421</strain>
    </source>
</reference>
<dbReference type="Proteomes" id="UP000247634">
    <property type="component" value="Chromosome"/>
</dbReference>
<proteinExistence type="predicted"/>
<evidence type="ECO:0000313" key="1">
    <source>
        <dbReference type="EMBL" id="AWT43064.1"/>
    </source>
</evidence>
<dbReference type="EMBL" id="CP029788">
    <property type="protein sequence ID" value="AWT43064.1"/>
    <property type="molecule type" value="Genomic_DNA"/>
</dbReference>
<name>A0A2U9P1C5_STRAS</name>
<dbReference type="KEGG" id="sact:DMT42_12515"/>
<keyword evidence="2" id="KW-1185">Reference proteome</keyword>